<dbReference type="RefSeq" id="WP_204681999.1">
    <property type="nucleotide sequence ID" value="NZ_BSNR01000001.1"/>
</dbReference>
<evidence type="ECO:0000259" key="6">
    <source>
        <dbReference type="Pfam" id="PF23892"/>
    </source>
</evidence>
<evidence type="ECO:0000256" key="1">
    <source>
        <dbReference type="ARBA" id="ARBA00022737"/>
    </source>
</evidence>
<keyword evidence="1" id="KW-0677">Repeat</keyword>
<keyword evidence="3 4" id="KW-0802">TPR repeat</keyword>
<dbReference type="PANTHER" id="PTHR47870">
    <property type="entry name" value="CYTOCHROME C-TYPE BIOGENESIS PROTEIN CCMH"/>
    <property type="match status" value="1"/>
</dbReference>
<dbReference type="InterPro" id="IPR019734">
    <property type="entry name" value="TPR_rpt"/>
</dbReference>
<keyword evidence="5" id="KW-0812">Transmembrane</keyword>
<feature type="transmembrane region" description="Helical" evidence="5">
    <location>
        <begin position="6"/>
        <end position="25"/>
    </location>
</feature>
<dbReference type="InterPro" id="IPR056413">
    <property type="entry name" value="TPR_CcmH_CycH"/>
</dbReference>
<sequence>MKSVFYLAAAVMIAVALALLLLPLLKHGRQAGRPRSVFVVMLLIALVLPVGTALLYLKIGTPATLDGVQTQAQTITNIDQAMAELHAHLASNPNDAQGWGLLAQADMQMQKPDEARDAFDHVLKLTPNDTTAMVGWAEANAAARDDHAIQGRARDLLLQALKLEPNNQRAMWLLGISDYQQGQYADAAATWRLLQPQLQPGSSVAQAVAQQIALADARASGAPASAASSSQPSSPANAPEPALRVKVALAPALKAKLAAGDTVFVYARAQNGPPMPLAVARLDARQLPTTVILTDAMSMLPSMKLSSMQQVFVGARISHSGEAVAQSGDLEGDAGVVAVDSKTPIKILIDKVHP</sequence>
<dbReference type="PROSITE" id="PS50005">
    <property type="entry name" value="TPR"/>
    <property type="match status" value="1"/>
</dbReference>
<dbReference type="InterPro" id="IPR051263">
    <property type="entry name" value="C-type_cytochrome_biogenesis"/>
</dbReference>
<feature type="transmembrane region" description="Helical" evidence="5">
    <location>
        <begin position="37"/>
        <end position="57"/>
    </location>
</feature>
<dbReference type="Pfam" id="PF23892">
    <property type="entry name" value="Ig_CycH"/>
    <property type="match status" value="1"/>
</dbReference>
<dbReference type="Pfam" id="PF23914">
    <property type="entry name" value="TPR_CcmH_CycH"/>
    <property type="match status" value="1"/>
</dbReference>
<comment type="caution">
    <text evidence="8">The sequence shown here is derived from an EMBL/GenBank/DDBJ whole genome shotgun (WGS) entry which is preliminary data.</text>
</comment>
<evidence type="ECO:0000256" key="4">
    <source>
        <dbReference type="PROSITE-ProRule" id="PRU00339"/>
    </source>
</evidence>
<dbReference type="Proteomes" id="UP001430149">
    <property type="component" value="Unassembled WGS sequence"/>
</dbReference>
<evidence type="ECO:0000256" key="3">
    <source>
        <dbReference type="ARBA" id="ARBA00022803"/>
    </source>
</evidence>
<dbReference type="EMBL" id="JADIKE010000035">
    <property type="protein sequence ID" value="MBM7125913.1"/>
    <property type="molecule type" value="Genomic_DNA"/>
</dbReference>
<keyword evidence="9" id="KW-1185">Reference proteome</keyword>
<keyword evidence="5" id="KW-1133">Transmembrane helix</keyword>
<keyword evidence="2" id="KW-0201">Cytochrome c-type biogenesis</keyword>
<feature type="domain" description="Cytochrome c-type biogenesis protein H TPR" evidence="7">
    <location>
        <begin position="72"/>
        <end position="202"/>
    </location>
</feature>
<keyword evidence="5" id="KW-0472">Membrane</keyword>
<gene>
    <name evidence="8" type="ORF">ISP19_11090</name>
</gene>
<dbReference type="SUPFAM" id="SSF48452">
    <property type="entry name" value="TPR-like"/>
    <property type="match status" value="1"/>
</dbReference>
<dbReference type="Gene3D" id="1.25.40.10">
    <property type="entry name" value="Tetratricopeptide repeat domain"/>
    <property type="match status" value="1"/>
</dbReference>
<evidence type="ECO:0000256" key="5">
    <source>
        <dbReference type="SAM" id="Phobius"/>
    </source>
</evidence>
<protein>
    <submittedName>
        <fullName evidence="8">Tetratricopeptide repeat protein</fullName>
    </submittedName>
</protein>
<feature type="repeat" description="TPR" evidence="4">
    <location>
        <begin position="96"/>
        <end position="129"/>
    </location>
</feature>
<reference evidence="8" key="1">
    <citation type="submission" date="2020-10" db="EMBL/GenBank/DDBJ databases">
        <title>Phylogeny of dyella-like bacteria.</title>
        <authorList>
            <person name="Fu J."/>
        </authorList>
    </citation>
    <scope>NUCLEOTIDE SEQUENCE</scope>
    <source>
        <strain evidence="8">DHOC52</strain>
    </source>
</reference>
<evidence type="ECO:0000259" key="7">
    <source>
        <dbReference type="Pfam" id="PF23914"/>
    </source>
</evidence>
<evidence type="ECO:0000256" key="2">
    <source>
        <dbReference type="ARBA" id="ARBA00022748"/>
    </source>
</evidence>
<evidence type="ECO:0000313" key="9">
    <source>
        <dbReference type="Proteomes" id="UP001430149"/>
    </source>
</evidence>
<dbReference type="InterPro" id="IPR011990">
    <property type="entry name" value="TPR-like_helical_dom_sf"/>
</dbReference>
<accession>A0ABS2K3T8</accession>
<feature type="domain" description="Cytochrome c-type biogenesis protein H Ig-like" evidence="6">
    <location>
        <begin position="243"/>
        <end position="350"/>
    </location>
</feature>
<proteinExistence type="predicted"/>
<dbReference type="PANTHER" id="PTHR47870:SF1">
    <property type="entry name" value="CYTOCHROME C-TYPE BIOGENESIS PROTEIN CCMH"/>
    <property type="match status" value="1"/>
</dbReference>
<name>A0ABS2K3T8_9GAMM</name>
<dbReference type="InterPro" id="IPR056412">
    <property type="entry name" value="Ig_CycH"/>
</dbReference>
<organism evidence="8 9">
    <name type="scientific">Dyella flava</name>
    <dbReference type="NCBI Taxonomy" id="1920170"/>
    <lineage>
        <taxon>Bacteria</taxon>
        <taxon>Pseudomonadati</taxon>
        <taxon>Pseudomonadota</taxon>
        <taxon>Gammaproteobacteria</taxon>
        <taxon>Lysobacterales</taxon>
        <taxon>Rhodanobacteraceae</taxon>
        <taxon>Dyella</taxon>
    </lineage>
</organism>
<evidence type="ECO:0000313" key="8">
    <source>
        <dbReference type="EMBL" id="MBM7125913.1"/>
    </source>
</evidence>